<reference evidence="3 4" key="1">
    <citation type="submission" date="2019-03" db="EMBL/GenBank/DDBJ databases">
        <authorList>
            <consortium name="Pathogen Informatics"/>
        </authorList>
    </citation>
    <scope>NUCLEOTIDE SEQUENCE [LARGE SCALE GENOMIC DNA]</scope>
    <source>
        <strain evidence="3 4">NCTC12282</strain>
    </source>
</reference>
<dbReference type="RefSeq" id="WP_134531077.1">
    <property type="nucleotide sequence ID" value="NZ_CAADJA010000002.1"/>
</dbReference>
<dbReference type="Proteomes" id="UP000373449">
    <property type="component" value="Unassembled WGS sequence"/>
</dbReference>
<evidence type="ECO:0000313" key="4">
    <source>
        <dbReference type="Proteomes" id="UP000373449"/>
    </source>
</evidence>
<feature type="chain" id="PRO_5019803653" evidence="2">
    <location>
        <begin position="31"/>
        <end position="79"/>
    </location>
</feature>
<evidence type="ECO:0000256" key="1">
    <source>
        <dbReference type="SAM" id="MobiDB-lite"/>
    </source>
</evidence>
<name>A0A484ZIV9_9GAMM</name>
<feature type="signal peptide" evidence="2">
    <location>
        <begin position="1"/>
        <end position="30"/>
    </location>
</feature>
<feature type="region of interest" description="Disordered" evidence="1">
    <location>
        <begin position="46"/>
        <end position="79"/>
    </location>
</feature>
<keyword evidence="2" id="KW-0732">Signal</keyword>
<evidence type="ECO:0000256" key="2">
    <source>
        <dbReference type="SAM" id="SignalP"/>
    </source>
</evidence>
<evidence type="ECO:0000313" key="3">
    <source>
        <dbReference type="EMBL" id="VFS47353.1"/>
    </source>
</evidence>
<gene>
    <name evidence="3" type="ORF">NCTC12282_02288</name>
</gene>
<organism evidence="3 4">
    <name type="scientific">Budvicia aquatica</name>
    <dbReference type="NCBI Taxonomy" id="82979"/>
    <lineage>
        <taxon>Bacteria</taxon>
        <taxon>Pseudomonadati</taxon>
        <taxon>Pseudomonadota</taxon>
        <taxon>Gammaproteobacteria</taxon>
        <taxon>Enterobacterales</taxon>
        <taxon>Budviciaceae</taxon>
        <taxon>Budvicia</taxon>
    </lineage>
</organism>
<protein>
    <submittedName>
        <fullName evidence="3">Uncharacterized protein</fullName>
    </submittedName>
</protein>
<dbReference type="AlphaFoldDB" id="A0A484ZIV9"/>
<accession>A0A484ZIV9</accession>
<proteinExistence type="predicted"/>
<sequence length="79" mass="8129">MKTMKTRTFTLKRVALAMMIAAGTMTSVYAAVTGSTGTIRGEVPVLSSPSTSSAHSVNFETNGANPLAPTTGDTIHDGL</sequence>
<feature type="compositionally biased region" description="Polar residues" evidence="1">
    <location>
        <begin position="47"/>
        <end position="64"/>
    </location>
</feature>
<dbReference type="EMBL" id="CAADJA010000002">
    <property type="protein sequence ID" value="VFS47353.1"/>
    <property type="molecule type" value="Genomic_DNA"/>
</dbReference>